<comment type="caution">
    <text evidence="1">The sequence shown here is derived from an EMBL/GenBank/DDBJ whole genome shotgun (WGS) entry which is preliminary data.</text>
</comment>
<dbReference type="Proteomes" id="UP000827976">
    <property type="component" value="Chromosome 17"/>
</dbReference>
<accession>A0ACB7UEM8</accession>
<proteinExistence type="predicted"/>
<gene>
    <name evidence="1" type="ORF">IHE45_17G107400</name>
</gene>
<reference evidence="2" key="1">
    <citation type="journal article" date="2022" name="Nat. Commun.">
        <title>Chromosome evolution and the genetic basis of agronomically important traits in greater yam.</title>
        <authorList>
            <person name="Bredeson J.V."/>
            <person name="Lyons J.B."/>
            <person name="Oniyinde I.O."/>
            <person name="Okereke N.R."/>
            <person name="Kolade O."/>
            <person name="Nnabue I."/>
            <person name="Nwadili C.O."/>
            <person name="Hribova E."/>
            <person name="Parker M."/>
            <person name="Nwogha J."/>
            <person name="Shu S."/>
            <person name="Carlson J."/>
            <person name="Kariba R."/>
            <person name="Muthemba S."/>
            <person name="Knop K."/>
            <person name="Barton G.J."/>
            <person name="Sherwood A.V."/>
            <person name="Lopez-Montes A."/>
            <person name="Asiedu R."/>
            <person name="Jamnadass R."/>
            <person name="Muchugi A."/>
            <person name="Goodstein D."/>
            <person name="Egesi C.N."/>
            <person name="Featherston J."/>
            <person name="Asfaw A."/>
            <person name="Simpson G.G."/>
            <person name="Dolezel J."/>
            <person name="Hendre P.S."/>
            <person name="Van Deynze A."/>
            <person name="Kumar P.L."/>
            <person name="Obidiegwu J.E."/>
            <person name="Bhattacharjee R."/>
            <person name="Rokhsar D.S."/>
        </authorList>
    </citation>
    <scope>NUCLEOTIDE SEQUENCE [LARGE SCALE GENOMIC DNA]</scope>
    <source>
        <strain evidence="2">cv. TDa95/00328</strain>
    </source>
</reference>
<protein>
    <submittedName>
        <fullName evidence="1">Uncharacterized protein</fullName>
    </submittedName>
</protein>
<dbReference type="EMBL" id="CM037027">
    <property type="protein sequence ID" value="KAH7658705.1"/>
    <property type="molecule type" value="Genomic_DNA"/>
</dbReference>
<sequence>MATTTTTATPMPAYEEELSNGYQHGSGSIRPFFAVMSVILVVLVLSCFLGRLWAARAAGPDVRYDCLAWARRKLQHFSLGHGLFREVKVVVDGQDNKQQLPQPSPQP</sequence>
<organism evidence="1 2">
    <name type="scientific">Dioscorea alata</name>
    <name type="common">Purple yam</name>
    <dbReference type="NCBI Taxonomy" id="55571"/>
    <lineage>
        <taxon>Eukaryota</taxon>
        <taxon>Viridiplantae</taxon>
        <taxon>Streptophyta</taxon>
        <taxon>Embryophyta</taxon>
        <taxon>Tracheophyta</taxon>
        <taxon>Spermatophyta</taxon>
        <taxon>Magnoliopsida</taxon>
        <taxon>Liliopsida</taxon>
        <taxon>Dioscoreales</taxon>
        <taxon>Dioscoreaceae</taxon>
        <taxon>Dioscorea</taxon>
    </lineage>
</organism>
<evidence type="ECO:0000313" key="1">
    <source>
        <dbReference type="EMBL" id="KAH7658705.1"/>
    </source>
</evidence>
<name>A0ACB7UEM8_DIOAL</name>
<keyword evidence="2" id="KW-1185">Reference proteome</keyword>
<evidence type="ECO:0000313" key="2">
    <source>
        <dbReference type="Proteomes" id="UP000827976"/>
    </source>
</evidence>